<reference evidence="2" key="1">
    <citation type="submission" date="2020-02" db="EMBL/GenBank/DDBJ databases">
        <authorList>
            <person name="Meier V. D."/>
        </authorList>
    </citation>
    <scope>NUCLEOTIDE SEQUENCE</scope>
    <source>
        <strain evidence="2">AVDCRST_MAG91</strain>
    </source>
</reference>
<dbReference type="Gene3D" id="3.10.129.10">
    <property type="entry name" value="Hotdog Thioesterase"/>
    <property type="match status" value="1"/>
</dbReference>
<dbReference type="InterPro" id="IPR006683">
    <property type="entry name" value="Thioestr_dom"/>
</dbReference>
<dbReference type="CDD" id="cd03443">
    <property type="entry name" value="PaaI_thioesterase"/>
    <property type="match status" value="1"/>
</dbReference>
<protein>
    <recommendedName>
        <fullName evidence="1">Thioesterase domain-containing protein</fullName>
    </recommendedName>
</protein>
<dbReference type="EMBL" id="CADCVX010000577">
    <property type="protein sequence ID" value="CAA9534939.1"/>
    <property type="molecule type" value="Genomic_DNA"/>
</dbReference>
<accession>A0A6J4TYE2</accession>
<organism evidence="2">
    <name type="scientific">uncultured Sphingomonadaceae bacterium</name>
    <dbReference type="NCBI Taxonomy" id="169976"/>
    <lineage>
        <taxon>Bacteria</taxon>
        <taxon>Pseudomonadati</taxon>
        <taxon>Pseudomonadota</taxon>
        <taxon>Alphaproteobacteria</taxon>
        <taxon>Sphingomonadales</taxon>
        <taxon>Sphingomonadaceae</taxon>
        <taxon>environmental samples</taxon>
    </lineage>
</organism>
<name>A0A6J4TYE2_9SPHN</name>
<sequence length="126" mass="13327">MDVLPPYAVLLGLRTVEIDARVLFAMPFGDDVVGRPGFVHGGAITGLLEFACFGALRAALDDPAVGMKPVGVTVDFLRGAGARETTAAGLVRRLGKRVANVEAVAWQEDEAKPVAIARMNVLLRRG</sequence>
<dbReference type="Pfam" id="PF03061">
    <property type="entry name" value="4HBT"/>
    <property type="match status" value="1"/>
</dbReference>
<feature type="domain" description="Thioesterase" evidence="1">
    <location>
        <begin position="37"/>
        <end position="112"/>
    </location>
</feature>
<gene>
    <name evidence="2" type="ORF">AVDCRST_MAG91-3290</name>
</gene>
<dbReference type="GO" id="GO:0016790">
    <property type="term" value="F:thiolester hydrolase activity"/>
    <property type="evidence" value="ECO:0007669"/>
    <property type="project" value="UniProtKB-ARBA"/>
</dbReference>
<proteinExistence type="predicted"/>
<dbReference type="InterPro" id="IPR029069">
    <property type="entry name" value="HotDog_dom_sf"/>
</dbReference>
<evidence type="ECO:0000313" key="2">
    <source>
        <dbReference type="EMBL" id="CAA9534939.1"/>
    </source>
</evidence>
<dbReference type="AlphaFoldDB" id="A0A6J4TYE2"/>
<dbReference type="SUPFAM" id="SSF54637">
    <property type="entry name" value="Thioesterase/thiol ester dehydrase-isomerase"/>
    <property type="match status" value="1"/>
</dbReference>
<evidence type="ECO:0000259" key="1">
    <source>
        <dbReference type="Pfam" id="PF03061"/>
    </source>
</evidence>